<gene>
    <name evidence="1" type="ORF">AOQ72_31650</name>
</gene>
<protein>
    <submittedName>
        <fullName evidence="1">Uncharacterized protein</fullName>
    </submittedName>
</protein>
<dbReference type="EMBL" id="LJYF01000031">
    <property type="protein sequence ID" value="KRP92686.1"/>
    <property type="molecule type" value="Genomic_DNA"/>
</dbReference>
<evidence type="ECO:0000313" key="2">
    <source>
        <dbReference type="Proteomes" id="UP000051380"/>
    </source>
</evidence>
<sequence>MPNVSPGMVRPLRLALLYGHLIARGTRLYHPGGSQPVCSLSLAKQMVEAGLLCANGESFELTQEGRSFAG</sequence>
<comment type="caution">
    <text evidence="1">The sequence shown here is derived from an EMBL/GenBank/DDBJ whole genome shotgun (WGS) entry which is preliminary data.</text>
</comment>
<accession>A0A0R3CDY0</accession>
<organism evidence="1 2">
    <name type="scientific">Bradyrhizobium yuanmingense</name>
    <dbReference type="NCBI Taxonomy" id="108015"/>
    <lineage>
        <taxon>Bacteria</taxon>
        <taxon>Pseudomonadati</taxon>
        <taxon>Pseudomonadota</taxon>
        <taxon>Alphaproteobacteria</taxon>
        <taxon>Hyphomicrobiales</taxon>
        <taxon>Nitrobacteraceae</taxon>
        <taxon>Bradyrhizobium</taxon>
    </lineage>
</organism>
<evidence type="ECO:0000313" key="1">
    <source>
        <dbReference type="EMBL" id="KRP92686.1"/>
    </source>
</evidence>
<dbReference type="OrthoDB" id="8254162at2"/>
<name>A0A0R3CDY0_9BRAD</name>
<reference evidence="1 2" key="1">
    <citation type="submission" date="2015-09" db="EMBL/GenBank/DDBJ databases">
        <title>Draft Genome Sequence of the Strain BR 3267 (Bradyrhizobium yuanmingense) recommended as inoculant for cowpea in Brazil.</title>
        <authorList>
            <person name="Simoes-Araujo J.L."/>
            <person name="Zilli J.E."/>
        </authorList>
    </citation>
    <scope>NUCLEOTIDE SEQUENCE [LARGE SCALE GENOMIC DNA]</scope>
    <source>
        <strain evidence="1 2">BR3267</strain>
    </source>
</reference>
<dbReference type="AlphaFoldDB" id="A0A0R3CDY0"/>
<dbReference type="Proteomes" id="UP000051380">
    <property type="component" value="Unassembled WGS sequence"/>
</dbReference>
<proteinExistence type="predicted"/>